<sequence>MSKPFGPLPPEFAAQRGELMIGDRAASAWVAAHGSPLFVYDPAIVADRVRAFRAAFPAVDLHYAIKANPHPALLQAMAPLVDGLDVASAGELDKALRVKPAGAISFAGPGKRDAELEAAITAGATLNVESEGEAARALAIGGRLGTAPRLAVRVNPDMELKGSGMKMGGRPSPFGVDAERAAALVRAIVAGGGDWRGFHIFAGSQALDSQALIETQAATLALAERLSDEAGHMPPLVNLGGGFGIPHFAGDTPIDLAAIGAALGDALSRTRLRSTFAIELGRWLVGESGVYLTRVIDRKESRGETFLVVDGGLHHQLAASGNFGTVVRRNYPVAVTHRMAEAGDEEVSVVGCLCTPLDRLADKVALPRADVGDTIAIFIAGAYGATASPGLFLGHPPAVECVVQRP</sequence>
<dbReference type="SUPFAM" id="SSF51419">
    <property type="entry name" value="PLP-binding barrel"/>
    <property type="match status" value="1"/>
</dbReference>
<dbReference type="PRINTS" id="PR01179">
    <property type="entry name" value="ODADCRBXLASE"/>
</dbReference>
<dbReference type="InterPro" id="IPR022643">
    <property type="entry name" value="De-COase2_C"/>
</dbReference>
<dbReference type="InterPro" id="IPR029066">
    <property type="entry name" value="PLP-binding_barrel"/>
</dbReference>
<dbReference type="PANTHER" id="PTHR43727">
    <property type="entry name" value="DIAMINOPIMELATE DECARBOXYLASE"/>
    <property type="match status" value="1"/>
</dbReference>
<name>A0ABY2QDU0_9SPHN</name>
<dbReference type="Proteomes" id="UP000308038">
    <property type="component" value="Unassembled WGS sequence"/>
</dbReference>
<dbReference type="Pfam" id="PF02784">
    <property type="entry name" value="Orn_Arg_deC_N"/>
    <property type="match status" value="1"/>
</dbReference>
<dbReference type="EMBL" id="SSTI01000012">
    <property type="protein sequence ID" value="THG38122.1"/>
    <property type="molecule type" value="Genomic_DNA"/>
</dbReference>
<evidence type="ECO:0000259" key="4">
    <source>
        <dbReference type="Pfam" id="PF00278"/>
    </source>
</evidence>
<proteinExistence type="inferred from homology"/>
<comment type="caution">
    <text evidence="6">The sequence shown here is derived from an EMBL/GenBank/DDBJ whole genome shotgun (WGS) entry which is preliminary data.</text>
</comment>
<dbReference type="PANTHER" id="PTHR43727:SF2">
    <property type="entry name" value="GROUP IV DECARBOXYLASE"/>
    <property type="match status" value="1"/>
</dbReference>
<dbReference type="InterPro" id="IPR000183">
    <property type="entry name" value="Orn/DAP/Arg_de-COase"/>
</dbReference>
<gene>
    <name evidence="6" type="ORF">E5988_14890</name>
</gene>
<evidence type="ECO:0000259" key="5">
    <source>
        <dbReference type="Pfam" id="PF02784"/>
    </source>
</evidence>
<comment type="similarity">
    <text evidence="3">Belongs to the Orn/Lys/Arg decarboxylase class-II family.</text>
</comment>
<dbReference type="NCBIfam" id="TIGR03099">
    <property type="entry name" value="dCO2ase_PEP1"/>
    <property type="match status" value="1"/>
</dbReference>
<dbReference type="InterPro" id="IPR002433">
    <property type="entry name" value="Orn_de-COase"/>
</dbReference>
<dbReference type="Pfam" id="PF00278">
    <property type="entry name" value="Orn_DAP_Arg_deC"/>
    <property type="match status" value="1"/>
</dbReference>
<feature type="domain" description="Orn/DAP/Arg decarboxylase 2 N-terminal" evidence="5">
    <location>
        <begin position="45"/>
        <end position="285"/>
    </location>
</feature>
<dbReference type="PRINTS" id="PR01182">
    <property type="entry name" value="ORNDCRBXLASE"/>
</dbReference>
<evidence type="ECO:0000256" key="1">
    <source>
        <dbReference type="ARBA" id="ARBA00001933"/>
    </source>
</evidence>
<evidence type="ECO:0000313" key="7">
    <source>
        <dbReference type="Proteomes" id="UP000308038"/>
    </source>
</evidence>
<dbReference type="InterPro" id="IPR009006">
    <property type="entry name" value="Ala_racemase/Decarboxylase_C"/>
</dbReference>
<dbReference type="CDD" id="cd06839">
    <property type="entry name" value="PLPDE_III_Btrk_like"/>
    <property type="match status" value="1"/>
</dbReference>
<reference evidence="6 7" key="1">
    <citation type="submission" date="2019-04" db="EMBL/GenBank/DDBJ databases">
        <title>Microbes associate with the intestines of laboratory mice.</title>
        <authorList>
            <person name="Navarre W."/>
            <person name="Wong E."/>
            <person name="Huang K.C."/>
            <person name="Tropini C."/>
            <person name="Ng K."/>
            <person name="Yu B."/>
        </authorList>
    </citation>
    <scope>NUCLEOTIDE SEQUENCE [LARGE SCALE GENOMIC DNA]</scope>
    <source>
        <strain evidence="6 7">NM83_B4-11</strain>
    </source>
</reference>
<protein>
    <submittedName>
        <fullName evidence="6">Pyridoxal-dependent decarboxylase, exosortase A system-associated</fullName>
    </submittedName>
</protein>
<organism evidence="6 7">
    <name type="scientific">Sphingomonas olei</name>
    <dbReference type="NCBI Taxonomy" id="1886787"/>
    <lineage>
        <taxon>Bacteria</taxon>
        <taxon>Pseudomonadati</taxon>
        <taxon>Pseudomonadota</taxon>
        <taxon>Alphaproteobacteria</taxon>
        <taxon>Sphingomonadales</taxon>
        <taxon>Sphingomonadaceae</taxon>
        <taxon>Sphingomonas</taxon>
    </lineage>
</organism>
<dbReference type="Gene3D" id="3.20.20.10">
    <property type="entry name" value="Alanine racemase"/>
    <property type="match status" value="1"/>
</dbReference>
<evidence type="ECO:0000256" key="2">
    <source>
        <dbReference type="ARBA" id="ARBA00022898"/>
    </source>
</evidence>
<keyword evidence="2" id="KW-0663">Pyridoxal phosphate</keyword>
<dbReference type="SUPFAM" id="SSF50621">
    <property type="entry name" value="Alanine racemase C-terminal domain-like"/>
    <property type="match status" value="1"/>
</dbReference>
<evidence type="ECO:0000256" key="3">
    <source>
        <dbReference type="RuleBase" id="RU003737"/>
    </source>
</evidence>
<feature type="domain" description="Orn/DAP/Arg decarboxylase 2 C-terminal" evidence="4">
    <location>
        <begin position="38"/>
        <end position="381"/>
    </location>
</feature>
<dbReference type="InterPro" id="IPR017530">
    <property type="entry name" value="DCO2ase_PEP1"/>
</dbReference>
<keyword evidence="7" id="KW-1185">Reference proteome</keyword>
<dbReference type="Gene3D" id="2.40.37.10">
    <property type="entry name" value="Lyase, Ornithine Decarboxylase, Chain A, domain 1"/>
    <property type="match status" value="1"/>
</dbReference>
<accession>A0ABY2QDU0</accession>
<comment type="cofactor">
    <cofactor evidence="1">
        <name>pyridoxal 5'-phosphate</name>
        <dbReference type="ChEBI" id="CHEBI:597326"/>
    </cofactor>
</comment>
<evidence type="ECO:0000313" key="6">
    <source>
        <dbReference type="EMBL" id="THG38122.1"/>
    </source>
</evidence>
<dbReference type="RefSeq" id="WP_136452187.1">
    <property type="nucleotide sequence ID" value="NZ_SSTI01000012.1"/>
</dbReference>
<dbReference type="InterPro" id="IPR022644">
    <property type="entry name" value="De-COase2_N"/>
</dbReference>